<protein>
    <recommendedName>
        <fullName evidence="1">F-box domain-containing protein</fullName>
    </recommendedName>
</protein>
<dbReference type="InterPro" id="IPR001810">
    <property type="entry name" value="F-box_dom"/>
</dbReference>
<keyword evidence="3" id="KW-1185">Reference proteome</keyword>
<name>A0A5J4N8J6_9TREM</name>
<evidence type="ECO:0000259" key="1">
    <source>
        <dbReference type="PROSITE" id="PS50181"/>
    </source>
</evidence>
<comment type="caution">
    <text evidence="2">The sequence shown here is derived from an EMBL/GenBank/DDBJ whole genome shotgun (WGS) entry which is preliminary data.</text>
</comment>
<dbReference type="Proteomes" id="UP000324629">
    <property type="component" value="Unassembled WGS sequence"/>
</dbReference>
<sequence>MPPTIPISVLPTFPPQQTATLPILHANADSSCFIHLLPSELLVAIFSFLPLVDLLQSIPVVCRLWYDLSHSPVLRKRLSLRKNTPPEYLLSSIRTRPLLDVLRSPALDQAAPILPKALKMCPMLRCLDVGFCSLTEETADQLSLSMPSTLKHLNVEGVKSVGVRHRF</sequence>
<accession>A0A5J4N8J6</accession>
<gene>
    <name evidence="2" type="ORF">DEA37_0011705</name>
</gene>
<dbReference type="SUPFAM" id="SSF81383">
    <property type="entry name" value="F-box domain"/>
    <property type="match status" value="1"/>
</dbReference>
<dbReference type="AlphaFoldDB" id="A0A5J4N8J6"/>
<dbReference type="Pfam" id="PF12937">
    <property type="entry name" value="F-box-like"/>
    <property type="match status" value="1"/>
</dbReference>
<dbReference type="EMBL" id="QNGE01005686">
    <property type="protein sequence ID" value="KAA3671864.1"/>
    <property type="molecule type" value="Genomic_DNA"/>
</dbReference>
<feature type="domain" description="F-box" evidence="1">
    <location>
        <begin position="31"/>
        <end position="78"/>
    </location>
</feature>
<dbReference type="InterPro" id="IPR036047">
    <property type="entry name" value="F-box-like_dom_sf"/>
</dbReference>
<organism evidence="2 3">
    <name type="scientific">Paragonimus westermani</name>
    <dbReference type="NCBI Taxonomy" id="34504"/>
    <lineage>
        <taxon>Eukaryota</taxon>
        <taxon>Metazoa</taxon>
        <taxon>Spiralia</taxon>
        <taxon>Lophotrochozoa</taxon>
        <taxon>Platyhelminthes</taxon>
        <taxon>Trematoda</taxon>
        <taxon>Digenea</taxon>
        <taxon>Plagiorchiida</taxon>
        <taxon>Troglotremata</taxon>
        <taxon>Troglotrematidae</taxon>
        <taxon>Paragonimus</taxon>
    </lineage>
</organism>
<dbReference type="SUPFAM" id="SSF52047">
    <property type="entry name" value="RNI-like"/>
    <property type="match status" value="1"/>
</dbReference>
<dbReference type="PROSITE" id="PS50181">
    <property type="entry name" value="FBOX"/>
    <property type="match status" value="1"/>
</dbReference>
<proteinExistence type="predicted"/>
<evidence type="ECO:0000313" key="2">
    <source>
        <dbReference type="EMBL" id="KAA3671864.1"/>
    </source>
</evidence>
<evidence type="ECO:0000313" key="3">
    <source>
        <dbReference type="Proteomes" id="UP000324629"/>
    </source>
</evidence>
<dbReference type="InterPro" id="IPR032675">
    <property type="entry name" value="LRR_dom_sf"/>
</dbReference>
<reference evidence="2 3" key="1">
    <citation type="journal article" date="2019" name="Gigascience">
        <title>Whole-genome sequence of the oriental lung fluke Paragonimus westermani.</title>
        <authorList>
            <person name="Oey H."/>
            <person name="Zakrzewski M."/>
            <person name="Narain K."/>
            <person name="Devi K.R."/>
            <person name="Agatsuma T."/>
            <person name="Nawaratna S."/>
            <person name="Gobert G.N."/>
            <person name="Jones M.K."/>
            <person name="Ragan M.A."/>
            <person name="McManus D.P."/>
            <person name="Krause L."/>
        </authorList>
    </citation>
    <scope>NUCLEOTIDE SEQUENCE [LARGE SCALE GENOMIC DNA]</scope>
    <source>
        <strain evidence="2 3">IND2009</strain>
    </source>
</reference>
<dbReference type="Gene3D" id="3.80.10.10">
    <property type="entry name" value="Ribonuclease Inhibitor"/>
    <property type="match status" value="1"/>
</dbReference>